<accession>A0ABS6JKD1</accession>
<dbReference type="RefSeq" id="WP_217068430.1">
    <property type="nucleotide sequence ID" value="NZ_JAHQCS010000163.1"/>
</dbReference>
<dbReference type="EMBL" id="JAHQCS010000163">
    <property type="protein sequence ID" value="MBU9714103.1"/>
    <property type="molecule type" value="Genomic_DNA"/>
</dbReference>
<feature type="region of interest" description="Disordered" evidence="1">
    <location>
        <begin position="61"/>
        <end position="87"/>
    </location>
</feature>
<evidence type="ECO:0000313" key="3">
    <source>
        <dbReference type="Proteomes" id="UP000784880"/>
    </source>
</evidence>
<organism evidence="2 3">
    <name type="scientific">Evansella tamaricis</name>
    <dbReference type="NCBI Taxonomy" id="2069301"/>
    <lineage>
        <taxon>Bacteria</taxon>
        <taxon>Bacillati</taxon>
        <taxon>Bacillota</taxon>
        <taxon>Bacilli</taxon>
        <taxon>Bacillales</taxon>
        <taxon>Bacillaceae</taxon>
        <taxon>Evansella</taxon>
    </lineage>
</organism>
<comment type="caution">
    <text evidence="2">The sequence shown here is derived from an EMBL/GenBank/DDBJ whole genome shotgun (WGS) entry which is preliminary data.</text>
</comment>
<protein>
    <submittedName>
        <fullName evidence="2">Uncharacterized protein</fullName>
    </submittedName>
</protein>
<evidence type="ECO:0000256" key="1">
    <source>
        <dbReference type="SAM" id="MobiDB-lite"/>
    </source>
</evidence>
<sequence>MKLSHGMLESFYYTLLRKGVENYRGYTFKFFKKQKEFRLQNGNRKLASWFLETDQIMDYKEAKTPGKNSSPKSSPISQQRQRSIFRI</sequence>
<name>A0ABS6JKD1_9BACI</name>
<proteinExistence type="predicted"/>
<keyword evidence="3" id="KW-1185">Reference proteome</keyword>
<gene>
    <name evidence="2" type="ORF">KS419_20410</name>
</gene>
<reference evidence="2 3" key="1">
    <citation type="submission" date="2021-06" db="EMBL/GenBank/DDBJ databases">
        <title>Bacillus sp. RD4P76, an endophyte from a halophyte.</title>
        <authorList>
            <person name="Sun J.-Q."/>
        </authorList>
    </citation>
    <scope>NUCLEOTIDE SEQUENCE [LARGE SCALE GENOMIC DNA]</scope>
    <source>
        <strain evidence="2 3">CGMCC 1.15917</strain>
    </source>
</reference>
<evidence type="ECO:0000313" key="2">
    <source>
        <dbReference type="EMBL" id="MBU9714103.1"/>
    </source>
</evidence>
<dbReference type="Proteomes" id="UP000784880">
    <property type="component" value="Unassembled WGS sequence"/>
</dbReference>
<feature type="compositionally biased region" description="Low complexity" evidence="1">
    <location>
        <begin position="65"/>
        <end position="87"/>
    </location>
</feature>